<evidence type="ECO:0000256" key="3">
    <source>
        <dbReference type="ARBA" id="ARBA00013368"/>
    </source>
</evidence>
<evidence type="ECO:0000256" key="4">
    <source>
        <dbReference type="SAM" id="Coils"/>
    </source>
</evidence>
<dbReference type="SUPFAM" id="SSF52540">
    <property type="entry name" value="P-loop containing nucleoside triphosphate hydrolases"/>
    <property type="match status" value="1"/>
</dbReference>
<gene>
    <name evidence="6" type="ORF">H839_11029</name>
</gene>
<sequence length="667" mass="79266">MHFKELVLNNYKIYYGKQVIDLSIPREQKPPYKKNLILIGGLNGAGKTTILKAIYYVLYGKQGISDQEYNELFTSSINNHYFNEGGRDCSVSLSFETEQEEVQIVVTWSFDHNKRLINENRKVLVYDKQKNEKRESYMTDEEYNEFINRRIPFEVAPFFIFDGEEVKRLIERQDTSEMKNAIQRIVSLEVYKQLVTDLRKIQSNLENKLKKSVSDKEIKDLLNRITEYQEKLHLAQQKINEITPRIAELEKEKSELTIARRQKLAQNTESNVQIQKRIASYEAKLEQINRDLKKFRSSDIVKVLLSNSIKKLQKTLTEEKQYLENKLKLERQFVPYEKFFNEINWSKIVPPLSESQIEQLKTIGKPTWIKVHNIEQEELPERNIIHDISPNDRTKILRFNTTTHYDIKNLINEKLRLEKLLKEEEENLKNAPDPIDTSEDDKMISNIQKEIWDLEAKLKKYRMHIRKYKDEITNARNILTRLEDAKKDMSEISKQYTIVSNMIQAADEFVKEITDLKASRIKFEFQNILEKLIRKDQEFFDVEFDQQHYIIKIYNDKGQPVRLKDRSAGEMQIIALSFIWALTKTAGLPLPFVIDTPLGRLDSIHRNHLIKYYFNMLSDQVIILSTDTEVTSEYMDYVQRYMVRGYHLEYNQELKYTEVKEGYFDFV</sequence>
<dbReference type="Proteomes" id="UP000023566">
    <property type="component" value="Chromosome"/>
</dbReference>
<dbReference type="RefSeq" id="WP_043905167.1">
    <property type="nucleotide sequence ID" value="NZ_CM002692.1"/>
</dbReference>
<comment type="similarity">
    <text evidence="1">Belongs to the SMC family. SbcC subfamily.</text>
</comment>
<feature type="coiled-coil region" evidence="4">
    <location>
        <begin position="191"/>
        <end position="332"/>
    </location>
</feature>
<keyword evidence="4" id="KW-0175">Coiled coil</keyword>
<evidence type="ECO:0000256" key="1">
    <source>
        <dbReference type="ARBA" id="ARBA00006930"/>
    </source>
</evidence>
<dbReference type="PANTHER" id="PTHR32114">
    <property type="entry name" value="ABC TRANSPORTER ABCH.3"/>
    <property type="match status" value="1"/>
</dbReference>
<evidence type="ECO:0000259" key="5">
    <source>
        <dbReference type="Pfam" id="PF13476"/>
    </source>
</evidence>
<dbReference type="NCBIfam" id="TIGR03185">
    <property type="entry name" value="DNA_S_dndD"/>
    <property type="match status" value="1"/>
</dbReference>
<proteinExistence type="inferred from homology"/>
<evidence type="ECO:0000313" key="7">
    <source>
        <dbReference type="Proteomes" id="UP000023566"/>
    </source>
</evidence>
<feature type="coiled-coil region" evidence="4">
    <location>
        <begin position="407"/>
        <end position="495"/>
    </location>
</feature>
<dbReference type="Pfam" id="PF13476">
    <property type="entry name" value="AAA_23"/>
    <property type="match status" value="1"/>
</dbReference>
<dbReference type="EMBL" id="AOTZ01000006">
    <property type="protein sequence ID" value="EZP75803.1"/>
    <property type="molecule type" value="Genomic_DNA"/>
</dbReference>
<evidence type="ECO:0000256" key="2">
    <source>
        <dbReference type="ARBA" id="ARBA00011322"/>
    </source>
</evidence>
<keyword evidence="7" id="KW-1185">Reference proteome</keyword>
<dbReference type="InterPro" id="IPR017599">
    <property type="entry name" value="DNA_S_DndD"/>
</dbReference>
<dbReference type="InterPro" id="IPR027417">
    <property type="entry name" value="P-loop_NTPase"/>
</dbReference>
<dbReference type="PANTHER" id="PTHR32114:SF2">
    <property type="entry name" value="ABC TRANSPORTER ABCH.3"/>
    <property type="match status" value="1"/>
</dbReference>
<organism evidence="6 7">
    <name type="scientific">Parageobacillus genomosp. 1</name>
    <dbReference type="NCBI Taxonomy" id="1295642"/>
    <lineage>
        <taxon>Bacteria</taxon>
        <taxon>Bacillati</taxon>
        <taxon>Bacillota</taxon>
        <taxon>Bacilli</taxon>
        <taxon>Bacillales</taxon>
        <taxon>Anoxybacillaceae</taxon>
        <taxon>Parageobacillus</taxon>
    </lineage>
</organism>
<comment type="caution">
    <text evidence="6">The sequence shown here is derived from an EMBL/GenBank/DDBJ whole genome shotgun (WGS) entry which is preliminary data.</text>
</comment>
<comment type="subunit">
    <text evidence="2">Heterodimer of SbcC and SbcD.</text>
</comment>
<evidence type="ECO:0000313" key="6">
    <source>
        <dbReference type="EMBL" id="EZP75803.1"/>
    </source>
</evidence>
<name>A0ABC9VBP8_9BACL</name>
<dbReference type="AlphaFoldDB" id="A0ABC9VBP8"/>
<reference evidence="6 7" key="1">
    <citation type="journal article" date="2014" name="Appl. Microbiol. Biotechnol.">
        <title>Transformable facultative thermophile Geobacillus stearothermophilus NUB3621 as a host strain for metabolic engineering.</title>
        <authorList>
            <person name="Blanchard K."/>
            <person name="Robic S."/>
            <person name="Matsumura I."/>
        </authorList>
    </citation>
    <scope>NUCLEOTIDE SEQUENCE [LARGE SCALE GENOMIC DNA]</scope>
    <source>
        <strain evidence="6 7">NUB3621</strain>
    </source>
</reference>
<dbReference type="Gene3D" id="3.40.50.300">
    <property type="entry name" value="P-loop containing nucleotide triphosphate hydrolases"/>
    <property type="match status" value="2"/>
</dbReference>
<accession>A0ABC9VBP8</accession>
<feature type="domain" description="Rad50/SbcC-type AAA" evidence="5">
    <location>
        <begin position="6"/>
        <end position="232"/>
    </location>
</feature>
<dbReference type="InterPro" id="IPR038729">
    <property type="entry name" value="Rad50/SbcC_AAA"/>
</dbReference>
<protein>
    <recommendedName>
        <fullName evidence="3">Nuclease SbcCD subunit C</fullName>
    </recommendedName>
</protein>